<evidence type="ECO:0000313" key="9">
    <source>
        <dbReference type="EMBL" id="SMF62316.1"/>
    </source>
</evidence>
<dbReference type="EC" id="3.1.3.5" evidence="7"/>
<keyword evidence="10" id="KW-1185">Reference proteome</keyword>
<dbReference type="HAMAP" id="MF_00060">
    <property type="entry name" value="SurE"/>
    <property type="match status" value="1"/>
</dbReference>
<dbReference type="RefSeq" id="WP_132323122.1">
    <property type="nucleotide sequence ID" value="NZ_FWZT01000021.1"/>
</dbReference>
<evidence type="ECO:0000256" key="3">
    <source>
        <dbReference type="ARBA" id="ARBA00022490"/>
    </source>
</evidence>
<evidence type="ECO:0000256" key="1">
    <source>
        <dbReference type="ARBA" id="ARBA00000815"/>
    </source>
</evidence>
<keyword evidence="4 7" id="KW-0479">Metal-binding</keyword>
<feature type="binding site" evidence="7">
    <location>
        <position position="13"/>
    </location>
    <ligand>
        <name>a divalent metal cation</name>
        <dbReference type="ChEBI" id="CHEBI:60240"/>
    </ligand>
</feature>
<comment type="subcellular location">
    <subcellularLocation>
        <location evidence="7">Cytoplasm</location>
    </subcellularLocation>
</comment>
<dbReference type="SUPFAM" id="SSF64167">
    <property type="entry name" value="SurE-like"/>
    <property type="match status" value="1"/>
</dbReference>
<reference evidence="10" key="1">
    <citation type="submission" date="2017-04" db="EMBL/GenBank/DDBJ databases">
        <authorList>
            <person name="Varghese N."/>
            <person name="Submissions S."/>
        </authorList>
    </citation>
    <scope>NUCLEOTIDE SEQUENCE [LARGE SCALE GENOMIC DNA]</scope>
    <source>
        <strain evidence="10">RKEM611</strain>
    </source>
</reference>
<keyword evidence="3 7" id="KW-0963">Cytoplasm</keyword>
<name>A0A1Y6CL55_9BACT</name>
<dbReference type="EMBL" id="FWZT01000021">
    <property type="protein sequence ID" value="SMF62316.1"/>
    <property type="molecule type" value="Genomic_DNA"/>
</dbReference>
<dbReference type="GO" id="GO:0004309">
    <property type="term" value="F:exopolyphosphatase activity"/>
    <property type="evidence" value="ECO:0007669"/>
    <property type="project" value="TreeGrafter"/>
</dbReference>
<dbReference type="InterPro" id="IPR030048">
    <property type="entry name" value="SurE"/>
</dbReference>
<comment type="function">
    <text evidence="7">Nucleotidase that shows phosphatase activity on nucleoside 5'-monophosphates.</text>
</comment>
<organism evidence="9 10">
    <name type="scientific">Pseudobacteriovorax antillogorgiicola</name>
    <dbReference type="NCBI Taxonomy" id="1513793"/>
    <lineage>
        <taxon>Bacteria</taxon>
        <taxon>Pseudomonadati</taxon>
        <taxon>Bdellovibrionota</taxon>
        <taxon>Oligoflexia</taxon>
        <taxon>Oligoflexales</taxon>
        <taxon>Pseudobacteriovoracaceae</taxon>
        <taxon>Pseudobacteriovorax</taxon>
    </lineage>
</organism>
<evidence type="ECO:0000313" key="10">
    <source>
        <dbReference type="Proteomes" id="UP000192907"/>
    </source>
</evidence>
<evidence type="ECO:0000256" key="2">
    <source>
        <dbReference type="ARBA" id="ARBA00011062"/>
    </source>
</evidence>
<feature type="binding site" evidence="7">
    <location>
        <position position="95"/>
    </location>
    <ligand>
        <name>a divalent metal cation</name>
        <dbReference type="ChEBI" id="CHEBI:60240"/>
    </ligand>
</feature>
<evidence type="ECO:0000256" key="7">
    <source>
        <dbReference type="HAMAP-Rule" id="MF_00060"/>
    </source>
</evidence>
<keyword evidence="6 7" id="KW-0378">Hydrolase</keyword>
<dbReference type="InterPro" id="IPR036523">
    <property type="entry name" value="SurE-like_sf"/>
</dbReference>
<accession>A0A1Y6CL55</accession>
<dbReference type="Proteomes" id="UP000192907">
    <property type="component" value="Unassembled WGS sequence"/>
</dbReference>
<feature type="binding site" evidence="7">
    <location>
        <position position="12"/>
    </location>
    <ligand>
        <name>a divalent metal cation</name>
        <dbReference type="ChEBI" id="CHEBI:60240"/>
    </ligand>
</feature>
<comment type="cofactor">
    <cofactor evidence="7">
        <name>a divalent metal cation</name>
        <dbReference type="ChEBI" id="CHEBI:60240"/>
    </cofactor>
    <text evidence="7">Binds 1 divalent metal cation per subunit.</text>
</comment>
<protein>
    <recommendedName>
        <fullName evidence="7">5'-nucleotidase SurE</fullName>
        <ecNumber evidence="7">3.1.3.5</ecNumber>
    </recommendedName>
    <alternativeName>
        <fullName evidence="7">Nucleoside 5'-monophosphate phosphohydrolase</fullName>
    </alternativeName>
</protein>
<evidence type="ECO:0000256" key="5">
    <source>
        <dbReference type="ARBA" id="ARBA00022741"/>
    </source>
</evidence>
<dbReference type="PANTHER" id="PTHR30457:SF12">
    <property type="entry name" value="5'_3'-NUCLEOTIDASE SURE"/>
    <property type="match status" value="1"/>
</dbReference>
<dbReference type="Gene3D" id="3.40.1210.10">
    <property type="entry name" value="Survival protein SurE-like phosphatase/nucleotidase"/>
    <property type="match status" value="1"/>
</dbReference>
<dbReference type="PANTHER" id="PTHR30457">
    <property type="entry name" value="5'-NUCLEOTIDASE SURE"/>
    <property type="match status" value="1"/>
</dbReference>
<dbReference type="GO" id="GO:0046872">
    <property type="term" value="F:metal ion binding"/>
    <property type="evidence" value="ECO:0007669"/>
    <property type="project" value="UniProtKB-UniRule"/>
</dbReference>
<comment type="catalytic activity">
    <reaction evidence="1 7">
        <text>a ribonucleoside 5'-phosphate + H2O = a ribonucleoside + phosphate</text>
        <dbReference type="Rhea" id="RHEA:12484"/>
        <dbReference type="ChEBI" id="CHEBI:15377"/>
        <dbReference type="ChEBI" id="CHEBI:18254"/>
        <dbReference type="ChEBI" id="CHEBI:43474"/>
        <dbReference type="ChEBI" id="CHEBI:58043"/>
        <dbReference type="EC" id="3.1.3.5"/>
    </reaction>
</comment>
<evidence type="ECO:0000256" key="4">
    <source>
        <dbReference type="ARBA" id="ARBA00022723"/>
    </source>
</evidence>
<dbReference type="GO" id="GO:0000166">
    <property type="term" value="F:nucleotide binding"/>
    <property type="evidence" value="ECO:0007669"/>
    <property type="project" value="UniProtKB-KW"/>
</dbReference>
<dbReference type="AlphaFoldDB" id="A0A1Y6CL55"/>
<comment type="similarity">
    <text evidence="2 7">Belongs to the SurE nucleotidase family.</text>
</comment>
<gene>
    <name evidence="7" type="primary">surE</name>
    <name evidence="9" type="ORF">SAMN06296036_12158</name>
</gene>
<dbReference type="NCBIfam" id="TIGR00087">
    <property type="entry name" value="surE"/>
    <property type="match status" value="1"/>
</dbReference>
<dbReference type="STRING" id="1513793.SAMN06296036_12158"/>
<feature type="binding site" evidence="7">
    <location>
        <position position="43"/>
    </location>
    <ligand>
        <name>a divalent metal cation</name>
        <dbReference type="ChEBI" id="CHEBI:60240"/>
    </ligand>
</feature>
<evidence type="ECO:0000256" key="6">
    <source>
        <dbReference type="ARBA" id="ARBA00022801"/>
    </source>
</evidence>
<proteinExistence type="inferred from homology"/>
<dbReference type="GO" id="GO:0005737">
    <property type="term" value="C:cytoplasm"/>
    <property type="evidence" value="ECO:0007669"/>
    <property type="project" value="UniProtKB-SubCell"/>
</dbReference>
<dbReference type="InterPro" id="IPR002828">
    <property type="entry name" value="SurE-like_Pase/nucleotidase"/>
</dbReference>
<dbReference type="OrthoDB" id="9780815at2"/>
<feature type="domain" description="Survival protein SurE-like phosphatase/nucleotidase" evidence="8">
    <location>
        <begin position="8"/>
        <end position="188"/>
    </location>
</feature>
<evidence type="ECO:0000259" key="8">
    <source>
        <dbReference type="Pfam" id="PF01975"/>
    </source>
</evidence>
<dbReference type="GO" id="GO:0008253">
    <property type="term" value="F:5'-nucleotidase activity"/>
    <property type="evidence" value="ECO:0007669"/>
    <property type="project" value="UniProtKB-UniRule"/>
</dbReference>
<dbReference type="GO" id="GO:0008254">
    <property type="term" value="F:3'-nucleotidase activity"/>
    <property type="evidence" value="ECO:0007669"/>
    <property type="project" value="TreeGrafter"/>
</dbReference>
<sequence length="256" mass="27860">MSQKPFTLLTNDDGLHAEGIQAVQEGLKDLIDPLVVAPARERSGASHSVSLGRDLHLQEAENNVYSFDGTPVDCVLFTLRNLVRDKPDFCISGINHGANLGNDTLCSGTVGAALAAANEGIPSIAISMVGRGPYHMATAIHVLKQVFAMRHKVFSKIHSKVLNINVPNIPVGELQGLKVAKLGERIWSEEFVAGKDPGSFRYHHEEPINFGGSEFDVTAVQDGFASLTVLEPNLMDRHSHDILEDLAKEWKYEPSS</sequence>
<dbReference type="Pfam" id="PF01975">
    <property type="entry name" value="SurE"/>
    <property type="match status" value="1"/>
</dbReference>
<keyword evidence="5 7" id="KW-0547">Nucleotide-binding</keyword>